<dbReference type="PANTHER" id="PTHR24347">
    <property type="entry name" value="SERINE/THREONINE-PROTEIN KINASE"/>
    <property type="match status" value="1"/>
</dbReference>
<dbReference type="Proteomes" id="UP000290189">
    <property type="component" value="Unassembled WGS sequence"/>
</dbReference>
<evidence type="ECO:0000259" key="1">
    <source>
        <dbReference type="PROSITE" id="PS50011"/>
    </source>
</evidence>
<accession>A0A3P3YIM3</accession>
<gene>
    <name evidence="2" type="ORF">PLBR_LOCUS7262</name>
</gene>
<dbReference type="InterPro" id="IPR011009">
    <property type="entry name" value="Kinase-like_dom_sf"/>
</dbReference>
<keyword evidence="2" id="KW-0496">Mitochondrion</keyword>
<protein>
    <recommendedName>
        <fullName evidence="1">Protein kinase domain-containing protein</fullName>
    </recommendedName>
</protein>
<dbReference type="SUPFAM" id="SSF56112">
    <property type="entry name" value="Protein kinase-like (PK-like)"/>
    <property type="match status" value="1"/>
</dbReference>
<dbReference type="GO" id="GO:0004672">
    <property type="term" value="F:protein kinase activity"/>
    <property type="evidence" value="ECO:0007669"/>
    <property type="project" value="InterPro"/>
</dbReference>
<dbReference type="Gene3D" id="1.10.510.10">
    <property type="entry name" value="Transferase(Phosphotransferase) domain 1"/>
    <property type="match status" value="1"/>
</dbReference>
<dbReference type="AlphaFoldDB" id="A0A3P3YIM3"/>
<dbReference type="PROSITE" id="PS50011">
    <property type="entry name" value="PROTEIN_KINASE_DOM"/>
    <property type="match status" value="1"/>
</dbReference>
<proteinExistence type="predicted"/>
<dbReference type="Pfam" id="PF00069">
    <property type="entry name" value="Pkinase"/>
    <property type="match status" value="1"/>
</dbReference>
<dbReference type="InterPro" id="IPR000719">
    <property type="entry name" value="Prot_kinase_dom"/>
</dbReference>
<dbReference type="InterPro" id="IPR007175">
    <property type="entry name" value="Rpr2/Snm1/Rpp21"/>
</dbReference>
<feature type="domain" description="Protein kinase" evidence="1">
    <location>
        <begin position="137"/>
        <end position="409"/>
    </location>
</feature>
<dbReference type="GO" id="GO:0005524">
    <property type="term" value="F:ATP binding"/>
    <property type="evidence" value="ECO:0007669"/>
    <property type="project" value="InterPro"/>
</dbReference>
<geneLocation type="mitochondrion" evidence="2"/>
<dbReference type="GO" id="GO:0006396">
    <property type="term" value="P:RNA processing"/>
    <property type="evidence" value="ECO:0007669"/>
    <property type="project" value="InterPro"/>
</dbReference>
<dbReference type="PROSITE" id="PS00108">
    <property type="entry name" value="PROTEIN_KINASE_ST"/>
    <property type="match status" value="1"/>
</dbReference>
<sequence length="428" mass="47367">MCPWNAVQTTVRCAARTPGRIHPMVKENRRDPDAWQRINYLAQIGQAMLVQGQASKSASNLARLYQMDLKRISKRLVLRLSPEAKRCACKGCHAVLIPGKSSTYRVTRADNNELFLTIRCRACGFVKKFPVSCKSADPAKTIGHPGSYGQVCGAIDRKTKEAVAVKIMRKPVSTLSKRERSRAMLMRSEVMVATTIRHPCVVKFYDVVENETHVHIVMEKCNGGDLFDRIMKYGGKVPEPAAANIFGNLLRAVVHIHRERLVHGDIKLSNIMFADERDSSLRLIDFGMSQACQGGEPLREIVGTPNYQSPDVISGSYSFPSDCWSLGVVLFVMIFGFNPFDPFGNTDDTKTIHGRVLAGFNPVTKSGYGAFFPSDIPASNEVKHLIARLMTSKPCARMTALEAMNHPWVVAALTPLRQSQTVSLAPCA</sequence>
<evidence type="ECO:0000313" key="2">
    <source>
        <dbReference type="EMBL" id="SPR00047.1"/>
    </source>
</evidence>
<evidence type="ECO:0000313" key="3">
    <source>
        <dbReference type="Proteomes" id="UP000290189"/>
    </source>
</evidence>
<dbReference type="Pfam" id="PF04032">
    <property type="entry name" value="Rpr2"/>
    <property type="match status" value="1"/>
</dbReference>
<dbReference type="InterPro" id="IPR008271">
    <property type="entry name" value="Ser/Thr_kinase_AS"/>
</dbReference>
<dbReference type="EMBL" id="OVEO01000013">
    <property type="protein sequence ID" value="SPR00047.1"/>
    <property type="molecule type" value="Genomic_DNA"/>
</dbReference>
<dbReference type="SMART" id="SM00220">
    <property type="entry name" value="S_TKc"/>
    <property type="match status" value="1"/>
</dbReference>
<name>A0A3P3YIM3_PLABS</name>
<reference evidence="2 3" key="1">
    <citation type="submission" date="2018-03" db="EMBL/GenBank/DDBJ databases">
        <authorList>
            <person name="Fogelqvist J."/>
        </authorList>
    </citation>
    <scope>NUCLEOTIDE SEQUENCE [LARGE SCALE GENOMIC DNA]</scope>
</reference>
<dbReference type="Gene3D" id="3.30.200.20">
    <property type="entry name" value="Phosphorylase Kinase, domain 1"/>
    <property type="match status" value="1"/>
</dbReference>
<dbReference type="Gene3D" id="6.20.50.20">
    <property type="match status" value="1"/>
</dbReference>
<organism evidence="2 3">
    <name type="scientific">Plasmodiophora brassicae</name>
    <name type="common">Clubroot disease agent</name>
    <dbReference type="NCBI Taxonomy" id="37360"/>
    <lineage>
        <taxon>Eukaryota</taxon>
        <taxon>Sar</taxon>
        <taxon>Rhizaria</taxon>
        <taxon>Endomyxa</taxon>
        <taxon>Phytomyxea</taxon>
        <taxon>Plasmodiophorida</taxon>
        <taxon>Plasmodiophoridae</taxon>
        <taxon>Plasmodiophora</taxon>
    </lineage>
</organism>